<dbReference type="Proteomes" id="UP000009096">
    <property type="component" value="Chromosome 6"/>
</dbReference>
<dbReference type="GO" id="GO:0016887">
    <property type="term" value="F:ATP hydrolysis activity"/>
    <property type="evidence" value="ECO:0007669"/>
    <property type="project" value="InterPro"/>
</dbReference>
<dbReference type="PANTHER" id="PTHR46411:SF3">
    <property type="entry name" value="AAA+ ATPASE DOMAIN-CONTAINING PROTEIN"/>
    <property type="match status" value="1"/>
</dbReference>
<name>W7M101_GIBM7</name>
<dbReference type="SMART" id="SM00382">
    <property type="entry name" value="AAA"/>
    <property type="match status" value="1"/>
</dbReference>
<dbReference type="SUPFAM" id="SSF52540">
    <property type="entry name" value="P-loop containing nucleoside triphosphate hydrolases"/>
    <property type="match status" value="1"/>
</dbReference>
<proteinExistence type="predicted"/>
<dbReference type="VEuPathDB" id="FungiDB:FVEG_14922"/>
<accession>W7M101</accession>
<dbReference type="AlphaFoldDB" id="W7M101"/>
<organism evidence="2 3">
    <name type="scientific">Gibberella moniliformis (strain M3125 / FGSC 7600)</name>
    <name type="common">Maize ear and stalk rot fungus</name>
    <name type="synonym">Fusarium verticillioides</name>
    <dbReference type="NCBI Taxonomy" id="334819"/>
    <lineage>
        <taxon>Eukaryota</taxon>
        <taxon>Fungi</taxon>
        <taxon>Dikarya</taxon>
        <taxon>Ascomycota</taxon>
        <taxon>Pezizomycotina</taxon>
        <taxon>Sordariomycetes</taxon>
        <taxon>Hypocreomycetidae</taxon>
        <taxon>Hypocreales</taxon>
        <taxon>Nectriaceae</taxon>
        <taxon>Fusarium</taxon>
        <taxon>Fusarium fujikuroi species complex</taxon>
    </lineage>
</organism>
<dbReference type="GeneID" id="30071798"/>
<feature type="domain" description="AAA+ ATPase" evidence="1">
    <location>
        <begin position="47"/>
        <end position="156"/>
    </location>
</feature>
<protein>
    <recommendedName>
        <fullName evidence="1">AAA+ ATPase domain-containing protein</fullName>
    </recommendedName>
</protein>
<dbReference type="STRING" id="334819.W7M101"/>
<sequence length="284" mass="31940">MFSLQGNGGTQKLLLDLVTSHTSTKTQRDDEDEQDLEIDDIIPDKRKGLVILLYGPPGVGKTSTAETVAMVTGKALFSVSVFDVGTQAKHVESNLGRIFALATKWQAILLLDEADVFLESPILRVLEYYQGIMLLTTNQIADFDVAVPSRIHLKIRYESLQTSQMEAIFDSFLKDLDERNLIEGYADIKDWLDDSLYKEKLDGRQIRNMVTTALGLARAESRSGGGQKLNKRYLKRAFGNISDFKRGLQYADAAVHRWAGEEDQVIPMAARYHLSFESFQQQLT</sequence>
<dbReference type="RefSeq" id="XP_018744773.1">
    <property type="nucleotide sequence ID" value="XM_018903956.1"/>
</dbReference>
<dbReference type="EMBL" id="DS022243">
    <property type="protein sequence ID" value="EWG38582.1"/>
    <property type="molecule type" value="Genomic_DNA"/>
</dbReference>
<reference evidence="2 3" key="1">
    <citation type="journal article" date="2010" name="Nature">
        <title>Comparative genomics reveals mobile pathogenicity chromosomes in Fusarium.</title>
        <authorList>
            <person name="Ma L.J."/>
            <person name="van der Does H.C."/>
            <person name="Borkovich K.A."/>
            <person name="Coleman J.J."/>
            <person name="Daboussi M.J."/>
            <person name="Di Pietro A."/>
            <person name="Dufresne M."/>
            <person name="Freitag M."/>
            <person name="Grabherr M."/>
            <person name="Henrissat B."/>
            <person name="Houterman P.M."/>
            <person name="Kang S."/>
            <person name="Shim W.B."/>
            <person name="Woloshuk C."/>
            <person name="Xie X."/>
            <person name="Xu J.R."/>
            <person name="Antoniw J."/>
            <person name="Baker S.E."/>
            <person name="Bluhm B.H."/>
            <person name="Breakspear A."/>
            <person name="Brown D.W."/>
            <person name="Butchko R.A."/>
            <person name="Chapman S."/>
            <person name="Coulson R."/>
            <person name="Coutinho P.M."/>
            <person name="Danchin E.G."/>
            <person name="Diener A."/>
            <person name="Gale L.R."/>
            <person name="Gardiner D.M."/>
            <person name="Goff S."/>
            <person name="Hammond-Kosack K.E."/>
            <person name="Hilburn K."/>
            <person name="Hua-Van A."/>
            <person name="Jonkers W."/>
            <person name="Kazan K."/>
            <person name="Kodira C.D."/>
            <person name="Koehrsen M."/>
            <person name="Kumar L."/>
            <person name="Lee Y.H."/>
            <person name="Li L."/>
            <person name="Manners J.M."/>
            <person name="Miranda-Saavedra D."/>
            <person name="Mukherjee M."/>
            <person name="Park G."/>
            <person name="Park J."/>
            <person name="Park S.Y."/>
            <person name="Proctor R.H."/>
            <person name="Regev A."/>
            <person name="Ruiz-Roldan M.C."/>
            <person name="Sain D."/>
            <person name="Sakthikumar S."/>
            <person name="Sykes S."/>
            <person name="Schwartz D.C."/>
            <person name="Turgeon B.G."/>
            <person name="Wapinski I."/>
            <person name="Yoder O."/>
            <person name="Young S."/>
            <person name="Zeng Q."/>
            <person name="Zhou S."/>
            <person name="Galagan J."/>
            <person name="Cuomo C.A."/>
            <person name="Kistler H.C."/>
            <person name="Rep M."/>
        </authorList>
    </citation>
    <scope>NUCLEOTIDE SEQUENCE [LARGE SCALE GENOMIC DNA]</scope>
    <source>
        <strain evidence="3">M3125 / FGSC 7600</strain>
    </source>
</reference>
<evidence type="ECO:0000313" key="3">
    <source>
        <dbReference type="Proteomes" id="UP000009096"/>
    </source>
</evidence>
<dbReference type="EMBL" id="CM000583">
    <property type="protein sequence ID" value="EWG38582.1"/>
    <property type="molecule type" value="Genomic_DNA"/>
</dbReference>
<dbReference type="GO" id="GO:0005524">
    <property type="term" value="F:ATP binding"/>
    <property type="evidence" value="ECO:0007669"/>
    <property type="project" value="InterPro"/>
</dbReference>
<dbReference type="InterPro" id="IPR003593">
    <property type="entry name" value="AAA+_ATPase"/>
</dbReference>
<evidence type="ECO:0000259" key="1">
    <source>
        <dbReference type="SMART" id="SM00382"/>
    </source>
</evidence>
<dbReference type="KEGG" id="fvr:FVEG_14922"/>
<dbReference type="InterPro" id="IPR003959">
    <property type="entry name" value="ATPase_AAA_core"/>
</dbReference>
<keyword evidence="3" id="KW-1185">Reference proteome</keyword>
<dbReference type="Pfam" id="PF00004">
    <property type="entry name" value="AAA"/>
    <property type="match status" value="1"/>
</dbReference>
<dbReference type="PANTHER" id="PTHR46411">
    <property type="entry name" value="FAMILY ATPASE, PUTATIVE-RELATED"/>
    <property type="match status" value="1"/>
</dbReference>
<dbReference type="OrthoDB" id="10042665at2759"/>
<evidence type="ECO:0000313" key="2">
    <source>
        <dbReference type="EMBL" id="EWG38582.1"/>
    </source>
</evidence>
<dbReference type="InterPro" id="IPR027417">
    <property type="entry name" value="P-loop_NTPase"/>
</dbReference>
<gene>
    <name evidence="2" type="ORF">FVEG_14922</name>
</gene>
<dbReference type="Gene3D" id="3.40.50.300">
    <property type="entry name" value="P-loop containing nucleotide triphosphate hydrolases"/>
    <property type="match status" value="1"/>
</dbReference>